<dbReference type="AlphaFoldDB" id="A0A7L7LD99"/>
<name>A0A7L7LD99_9BACT</name>
<dbReference type="RefSeq" id="WP_182413268.1">
    <property type="nucleotide sequence ID" value="NZ_CP055153.1"/>
</dbReference>
<reference evidence="1 2" key="2">
    <citation type="submission" date="2020-08" db="EMBL/GenBank/DDBJ databases">
        <title>Adhaeribacter dokdonensis sp. nov., isolated from the rhizosphere of Elymus tsukushiensis, a plant native to the Dokdo Islands, Republic of Korea.</title>
        <authorList>
            <person name="Ghim S.Y."/>
        </authorList>
    </citation>
    <scope>NUCLEOTIDE SEQUENCE [LARGE SCALE GENOMIC DNA]</scope>
    <source>
        <strain evidence="1 2">KUDC8001</strain>
    </source>
</reference>
<protein>
    <submittedName>
        <fullName evidence="1">Uncharacterized protein</fullName>
    </submittedName>
</protein>
<dbReference type="EMBL" id="CP055153">
    <property type="protein sequence ID" value="QMU30826.1"/>
    <property type="molecule type" value="Genomic_DNA"/>
</dbReference>
<evidence type="ECO:0000313" key="1">
    <source>
        <dbReference type="EMBL" id="QMU30826.1"/>
    </source>
</evidence>
<evidence type="ECO:0000313" key="2">
    <source>
        <dbReference type="Proteomes" id="UP000514509"/>
    </source>
</evidence>
<proteinExistence type="predicted"/>
<dbReference type="Proteomes" id="UP000514509">
    <property type="component" value="Chromosome"/>
</dbReference>
<dbReference type="KEGG" id="add:HUW48_23580"/>
<gene>
    <name evidence="1" type="ORF">HUW48_23580</name>
</gene>
<organism evidence="1 2">
    <name type="scientific">Adhaeribacter radiodurans</name>
    <dbReference type="NCBI Taxonomy" id="2745197"/>
    <lineage>
        <taxon>Bacteria</taxon>
        <taxon>Pseudomonadati</taxon>
        <taxon>Bacteroidota</taxon>
        <taxon>Cytophagia</taxon>
        <taxon>Cytophagales</taxon>
        <taxon>Hymenobacteraceae</taxon>
        <taxon>Adhaeribacter</taxon>
    </lineage>
</organism>
<reference evidence="1 2" key="1">
    <citation type="submission" date="2020-06" db="EMBL/GenBank/DDBJ databases">
        <authorList>
            <person name="Hwang Y.J."/>
        </authorList>
    </citation>
    <scope>NUCLEOTIDE SEQUENCE [LARGE SCALE GENOMIC DNA]</scope>
    <source>
        <strain evidence="1 2">KUDC8001</strain>
    </source>
</reference>
<keyword evidence="2" id="KW-1185">Reference proteome</keyword>
<accession>A0A7L7LD99</accession>
<sequence>MSSNTLVNPVLDKMQQLTYSDDSIYEFFSLANKAYLLIYTQGIDGKQAYLDKLKLVIERQIRPLLEEDLTRKEKQDLFKTAKTNFEAQLKAYSKYKKSS</sequence>